<dbReference type="Pfam" id="PF20072">
    <property type="entry name" value="DUF6468"/>
    <property type="match status" value="1"/>
</dbReference>
<reference evidence="3 4" key="1">
    <citation type="submission" date="2016-09" db="EMBL/GenBank/DDBJ databases">
        <title>Metabolic pathway, cell adaptation mechanisms and a novel monoxygenase revealed through proteogenomic-transcription analysis of a Sphingomonas haloaromaticamans strain degrading the fungicide ortho-phenylphenol.</title>
        <authorList>
            <person name="Perruchon C."/>
            <person name="Papadopoulou E.S."/>
            <person name="Rousidou C."/>
            <person name="Vasileiadis S."/>
            <person name="Tanou G."/>
            <person name="Amoutzias G."/>
            <person name="Molassiotis A."/>
            <person name="Karpouzas D.G."/>
        </authorList>
    </citation>
    <scope>NUCLEOTIDE SEQUENCE [LARGE SCALE GENOMIC DNA]</scope>
    <source>
        <strain evidence="3 4">P3</strain>
    </source>
</reference>
<dbReference type="Proteomes" id="UP000179467">
    <property type="component" value="Unassembled WGS sequence"/>
</dbReference>
<evidence type="ECO:0000313" key="4">
    <source>
        <dbReference type="Proteomes" id="UP000179467"/>
    </source>
</evidence>
<dbReference type="RefSeq" id="WP_070934591.1">
    <property type="nucleotide sequence ID" value="NZ_MIPT01000001.1"/>
</dbReference>
<feature type="region of interest" description="Disordered" evidence="1">
    <location>
        <begin position="134"/>
        <end position="161"/>
    </location>
</feature>
<name>A0A1S1HGU1_9SPHN</name>
<dbReference type="EMBL" id="MIPT01000001">
    <property type="protein sequence ID" value="OHT21509.1"/>
    <property type="molecule type" value="Genomic_DNA"/>
</dbReference>
<keyword evidence="4" id="KW-1185">Reference proteome</keyword>
<evidence type="ECO:0000256" key="1">
    <source>
        <dbReference type="SAM" id="MobiDB-lite"/>
    </source>
</evidence>
<comment type="caution">
    <text evidence="3">The sequence shown here is derived from an EMBL/GenBank/DDBJ whole genome shotgun (WGS) entry which is preliminary data.</text>
</comment>
<accession>A0A1S1HGU1</accession>
<feature type="domain" description="DUF6468" evidence="2">
    <location>
        <begin position="36"/>
        <end position="104"/>
    </location>
</feature>
<organism evidence="3 4">
    <name type="scientific">Edaphosphingomonas haloaromaticamans</name>
    <dbReference type="NCBI Taxonomy" id="653954"/>
    <lineage>
        <taxon>Bacteria</taxon>
        <taxon>Pseudomonadati</taxon>
        <taxon>Pseudomonadota</taxon>
        <taxon>Alphaproteobacteria</taxon>
        <taxon>Sphingomonadales</taxon>
        <taxon>Rhizorhabdaceae</taxon>
        <taxon>Edaphosphingomonas</taxon>
    </lineage>
</organism>
<dbReference type="OrthoDB" id="7506947at2"/>
<proteinExistence type="predicted"/>
<feature type="compositionally biased region" description="Basic residues" evidence="1">
    <location>
        <begin position="139"/>
        <end position="152"/>
    </location>
</feature>
<evidence type="ECO:0000259" key="2">
    <source>
        <dbReference type="Pfam" id="PF20072"/>
    </source>
</evidence>
<dbReference type="AlphaFoldDB" id="A0A1S1HGU1"/>
<evidence type="ECO:0000313" key="3">
    <source>
        <dbReference type="EMBL" id="OHT21509.1"/>
    </source>
</evidence>
<sequence length="173" mass="17909">MTFAVFTNLLLTLLCAAVLVQCTRMMRSFRAIKSGDLGETVAQLDRATGQARAVLGELKTLLATDGAANARVIASGEALRDELSVMVGIGNAVAERIMDAAATASDRKDQPADEADVVAEAIAEAAAEAAIDQPVVRAAPRKRSRSKPKRPRPAVAAVADDGAIPAETVAEAA</sequence>
<protein>
    <recommendedName>
        <fullName evidence="2">DUF6468 domain-containing protein</fullName>
    </recommendedName>
</protein>
<gene>
    <name evidence="3" type="ORF">BHE75_03517</name>
</gene>
<dbReference type="InterPro" id="IPR045531">
    <property type="entry name" value="DUF6468"/>
</dbReference>